<organism evidence="1 2">
    <name type="scientific">Melipona quadrifasciata</name>
    <dbReference type="NCBI Taxonomy" id="166423"/>
    <lineage>
        <taxon>Eukaryota</taxon>
        <taxon>Metazoa</taxon>
        <taxon>Ecdysozoa</taxon>
        <taxon>Arthropoda</taxon>
        <taxon>Hexapoda</taxon>
        <taxon>Insecta</taxon>
        <taxon>Pterygota</taxon>
        <taxon>Neoptera</taxon>
        <taxon>Endopterygota</taxon>
        <taxon>Hymenoptera</taxon>
        <taxon>Apocrita</taxon>
        <taxon>Aculeata</taxon>
        <taxon>Apoidea</taxon>
        <taxon>Anthophila</taxon>
        <taxon>Apidae</taxon>
        <taxon>Melipona</taxon>
    </lineage>
</organism>
<gene>
    <name evidence="1" type="ORF">WN51_08678</name>
</gene>
<accession>A0A0M9AA16</accession>
<evidence type="ECO:0000313" key="2">
    <source>
        <dbReference type="Proteomes" id="UP000053105"/>
    </source>
</evidence>
<dbReference type="Proteomes" id="UP000053105">
    <property type="component" value="Unassembled WGS sequence"/>
</dbReference>
<proteinExistence type="predicted"/>
<evidence type="ECO:0000313" key="1">
    <source>
        <dbReference type="EMBL" id="KOX78919.1"/>
    </source>
</evidence>
<keyword evidence="2" id="KW-1185">Reference proteome</keyword>
<dbReference type="EMBL" id="KQ435719">
    <property type="protein sequence ID" value="KOX78919.1"/>
    <property type="molecule type" value="Genomic_DNA"/>
</dbReference>
<reference evidence="1 2" key="1">
    <citation type="submission" date="2015-07" db="EMBL/GenBank/DDBJ databases">
        <title>The genome of Melipona quadrifasciata.</title>
        <authorList>
            <person name="Pan H."/>
            <person name="Kapheim K."/>
        </authorList>
    </citation>
    <scope>NUCLEOTIDE SEQUENCE [LARGE SCALE GENOMIC DNA]</scope>
    <source>
        <strain evidence="1">0111107301</strain>
        <tissue evidence="1">Whole body</tissue>
    </source>
</reference>
<dbReference type="AlphaFoldDB" id="A0A0M9AA16"/>
<name>A0A0M9AA16_9HYME</name>
<protein>
    <submittedName>
        <fullName evidence="1">Uncharacterized protein</fullName>
    </submittedName>
</protein>
<sequence length="92" mass="11046">MDINLYYKILNVFQLSSHQLIERYLTDPENSRQFPDVIEFLVSQRRLTVGLWVSRWGPRVLFEYFRELRLRGCHKDCGTLYAIVMRTDITFG</sequence>